<gene>
    <name evidence="2" type="ORF">MIND_00004600</name>
</gene>
<dbReference type="AlphaFoldDB" id="A0A8H6TAG8"/>
<evidence type="ECO:0000256" key="1">
    <source>
        <dbReference type="SAM" id="MobiDB-lite"/>
    </source>
</evidence>
<protein>
    <submittedName>
        <fullName evidence="2">Uncharacterized protein</fullName>
    </submittedName>
</protein>
<dbReference type="EMBL" id="JACAZF010000001">
    <property type="protein sequence ID" value="KAF7314908.1"/>
    <property type="molecule type" value="Genomic_DNA"/>
</dbReference>
<dbReference type="Proteomes" id="UP000636479">
    <property type="component" value="Unassembled WGS sequence"/>
</dbReference>
<name>A0A8H6TAG8_9AGAR</name>
<feature type="compositionally biased region" description="Basic and acidic residues" evidence="1">
    <location>
        <begin position="109"/>
        <end position="125"/>
    </location>
</feature>
<evidence type="ECO:0000313" key="3">
    <source>
        <dbReference type="Proteomes" id="UP000636479"/>
    </source>
</evidence>
<proteinExistence type="predicted"/>
<dbReference type="GeneID" id="59339537"/>
<feature type="compositionally biased region" description="Polar residues" evidence="1">
    <location>
        <begin position="127"/>
        <end position="137"/>
    </location>
</feature>
<sequence>MPSYTIIVIYDGDMPLDALDREELMERWEWRLLSFDRRVPSKDDPRRAQAEQTGLLTSLDKVIELGAAFCRLNGMYISEGGIMQALERMLTDIECDGAMVEHNGWQPEEGSKGNAEAKDDSEVHGESSASLKDTCTK</sequence>
<keyword evidence="3" id="KW-1185">Reference proteome</keyword>
<accession>A0A8H6TAG8</accession>
<organism evidence="2 3">
    <name type="scientific">Mycena indigotica</name>
    <dbReference type="NCBI Taxonomy" id="2126181"/>
    <lineage>
        <taxon>Eukaryota</taxon>
        <taxon>Fungi</taxon>
        <taxon>Dikarya</taxon>
        <taxon>Basidiomycota</taxon>
        <taxon>Agaricomycotina</taxon>
        <taxon>Agaricomycetes</taxon>
        <taxon>Agaricomycetidae</taxon>
        <taxon>Agaricales</taxon>
        <taxon>Marasmiineae</taxon>
        <taxon>Mycenaceae</taxon>
        <taxon>Mycena</taxon>
    </lineage>
</organism>
<comment type="caution">
    <text evidence="2">The sequence shown here is derived from an EMBL/GenBank/DDBJ whole genome shotgun (WGS) entry which is preliminary data.</text>
</comment>
<evidence type="ECO:0000313" key="2">
    <source>
        <dbReference type="EMBL" id="KAF7314908.1"/>
    </source>
</evidence>
<feature type="region of interest" description="Disordered" evidence="1">
    <location>
        <begin position="100"/>
        <end position="137"/>
    </location>
</feature>
<dbReference type="RefSeq" id="XP_037224931.1">
    <property type="nucleotide sequence ID" value="XM_037357021.1"/>
</dbReference>
<reference evidence="2" key="1">
    <citation type="submission" date="2020-05" db="EMBL/GenBank/DDBJ databases">
        <title>Mycena genomes resolve the evolution of fungal bioluminescence.</title>
        <authorList>
            <person name="Tsai I.J."/>
        </authorList>
    </citation>
    <scope>NUCLEOTIDE SEQUENCE</scope>
    <source>
        <strain evidence="2">171206Taipei</strain>
    </source>
</reference>